<dbReference type="CDD" id="cd01983">
    <property type="entry name" value="SIMIBI"/>
    <property type="match status" value="1"/>
</dbReference>
<dbReference type="EMBL" id="AVPL01000042">
    <property type="protein sequence ID" value="KGN40404.1"/>
    <property type="molecule type" value="Genomic_DNA"/>
</dbReference>
<dbReference type="InterPro" id="IPR002543">
    <property type="entry name" value="FtsK_dom"/>
</dbReference>
<dbReference type="RefSeq" id="WP_156996776.1">
    <property type="nucleotide sequence ID" value="NZ_AVPL01000042.1"/>
</dbReference>
<dbReference type="InterPro" id="IPR032030">
    <property type="entry name" value="YscD_cytoplasmic_dom"/>
</dbReference>
<dbReference type="SMART" id="SM00382">
    <property type="entry name" value="AAA"/>
    <property type="match status" value="3"/>
</dbReference>
<keyword evidence="9" id="KW-1185">Reference proteome</keyword>
<dbReference type="Gene3D" id="3.40.50.300">
    <property type="entry name" value="P-loop containing nucleotide triphosphate hydrolases"/>
    <property type="match status" value="4"/>
</dbReference>
<evidence type="ECO:0000256" key="2">
    <source>
        <dbReference type="ARBA" id="ARBA00022741"/>
    </source>
</evidence>
<dbReference type="SUPFAM" id="SSF52540">
    <property type="entry name" value="P-loop containing nucleoside triphosphate hydrolases"/>
    <property type="match status" value="3"/>
</dbReference>
<evidence type="ECO:0000256" key="1">
    <source>
        <dbReference type="ARBA" id="ARBA00022553"/>
    </source>
</evidence>
<dbReference type="InterPro" id="IPR050206">
    <property type="entry name" value="FtsK/SpoIIIE/SftA"/>
</dbReference>
<feature type="binding site" evidence="4">
    <location>
        <begin position="660"/>
        <end position="667"/>
    </location>
    <ligand>
        <name>ATP</name>
        <dbReference type="ChEBI" id="CHEBI:30616"/>
    </ligand>
</feature>
<feature type="region of interest" description="Disordered" evidence="5">
    <location>
        <begin position="1157"/>
        <end position="1180"/>
    </location>
</feature>
<dbReference type="InterPro" id="IPR008984">
    <property type="entry name" value="SMAD_FHA_dom_sf"/>
</dbReference>
<dbReference type="STRING" id="1385519.N801_14455"/>
<dbReference type="PANTHER" id="PTHR22683">
    <property type="entry name" value="SPORULATION PROTEIN RELATED"/>
    <property type="match status" value="1"/>
</dbReference>
<reference evidence="8 9" key="1">
    <citation type="submission" date="2013-08" db="EMBL/GenBank/DDBJ databases">
        <title>The genome sequence of Knoellia aerolata.</title>
        <authorList>
            <person name="Zhu W."/>
            <person name="Wang G."/>
        </authorList>
    </citation>
    <scope>NUCLEOTIDE SEQUENCE [LARGE SCALE GENOMIC DNA]</scope>
    <source>
        <strain evidence="8 9">DSM 18566</strain>
    </source>
</reference>
<dbReference type="CDD" id="cd00060">
    <property type="entry name" value="FHA"/>
    <property type="match status" value="1"/>
</dbReference>
<evidence type="ECO:0000256" key="5">
    <source>
        <dbReference type="SAM" id="MobiDB-lite"/>
    </source>
</evidence>
<dbReference type="PANTHER" id="PTHR22683:SF1">
    <property type="entry name" value="TYPE VII SECRETION SYSTEM PROTEIN ESSC"/>
    <property type="match status" value="1"/>
</dbReference>
<evidence type="ECO:0000256" key="3">
    <source>
        <dbReference type="ARBA" id="ARBA00022840"/>
    </source>
</evidence>
<dbReference type="PROSITE" id="PS50901">
    <property type="entry name" value="FTSK"/>
    <property type="match status" value="1"/>
</dbReference>
<protein>
    <recommendedName>
        <fullName evidence="10">Cell division protein FtsK</fullName>
    </recommendedName>
</protein>
<dbReference type="InterPro" id="IPR000253">
    <property type="entry name" value="FHA_dom"/>
</dbReference>
<evidence type="ECO:0000313" key="8">
    <source>
        <dbReference type="EMBL" id="KGN40404.1"/>
    </source>
</evidence>
<dbReference type="GO" id="GO:0005524">
    <property type="term" value="F:ATP binding"/>
    <property type="evidence" value="ECO:0007669"/>
    <property type="project" value="UniProtKB-UniRule"/>
</dbReference>
<dbReference type="InterPro" id="IPR003593">
    <property type="entry name" value="AAA+_ATPase"/>
</dbReference>
<dbReference type="Gene3D" id="2.60.200.20">
    <property type="match status" value="1"/>
</dbReference>
<gene>
    <name evidence="8" type="ORF">N801_14455</name>
</gene>
<dbReference type="eggNOG" id="COG1674">
    <property type="taxonomic scope" value="Bacteria"/>
</dbReference>
<keyword evidence="2 4" id="KW-0547">Nucleotide-binding</keyword>
<evidence type="ECO:0008006" key="10">
    <source>
        <dbReference type="Google" id="ProtNLM"/>
    </source>
</evidence>
<sequence>MACPIELDLTLRLPRRRASGVDVRVTAPAGSTWADLVPLVEQLLDVSPTVPPLVASCGGVVVGAEARVGVPPLVHGATVVVGGGRVGRPAVTAPVDLVVVAGPDAGRRVPVTSQGVVVGRAAGSGLSLADPRLSRRHVLVEPTDHGVRVTDLSSTNGTRCGDVVLEPGGWIDVDGSGLIAAGDSLLRLVRGSGATAPTRVRGDGRVAVNRSPRARTPEVRATVTAPTPPTPPHRGRVPWVAAALPLPFAGLLAVLFGPQLLAFALLSPLMLVGTVVGDRWGGRREHTRALALHGEELEQRRAELATWHDLEREARWHDAPDPATVLAVATGPGTRIWERRPGGADVGRVRLGVGALPSRTGWVTSAGSAEHATLGDLPVEVDLGAVRGLGVAGPLADVEEVLAHVLGQVATLHSPRDVRLVVVAAAGAASGPASESEDGTGGALGWARWLPHTTAYGSWEACLEALRRVVTTREAARARGAPCDPALVLVVLPDGGGLGASGVGVGVGASDLVDLLERGRDLGVWCLAGARTAAGLPASCGAVLDLARGGRAGSARLDVDGADPVATFTPDRVQWWWGERLARSLAALVDASGDADRVPATVDLLDLLPWLGTPTAPSGPALARHWREGTGRPVARLGRVAGDDWVVDLAADGPHVLIGGTTGSGKSELLRTLVTSLALECSPADLTFVLIDYKGGAAFGGCAGLPHTVGMVTNLDDGLSRRALTSLRAEITRRERLLAASGARDYDDHRRRAGGLARLVIVIDEFRQLADELPDFVHGVVSLAAVGRSLGVHLVLATQRPAGAVTSDIQANVNLRIAMRVRDVADSTDVIDAPDAAHVRVDRPGRGFARGGDGDLDEFQAARVGQGAERFTTRLEVVAPDGTPTGVAVSSRRVSVGAADGDAAPDSLAAIAEGAQEALRLSGFRAPHRPWLPPLPESVGVDAVGVDGVGLVDVPGEQRQHALVHRDTGGHWLVAGGPRSGRTACLRTVLASYVAVPGSDVHLHAIDTSGELADLESLPHVGAVVAADDVSRVRRLLARLRQLGEPTTTGRGPTTVLLVDGWDRLEPDGDPDAGGLRDELLDLLRSSGGTLRAVVTGDRSLLTGRVGSVAGETFLLALSDPSDATYAGLSPRDLPSSRAPGRAVRLGDRLEVQFARRDPAAEASPPDPGAPRPPPVPRLPTHVDLHALLREHRGTVRTCSSLLVVGVSAETGGVAWVDLELGRRILVAGHAGSGRSTTLATLGASAADAGWTVAVVESARGLVGATVEGAVVVDPWEPRALLDARRAHPDLVVLVDDAERLEGTPVEPVLHEIAALVDRDGGALVVATTPPEVVTRFRGVVPDVARAQRGVLLGPRVPSDGEPFGIRAPRGVAAVPGRALWVSGRRHVEVQVARVVGAPAPGRGPGPWDGAGGTPS</sequence>
<dbReference type="OrthoDB" id="9807790at2"/>
<comment type="caution">
    <text evidence="8">The sequence shown here is derived from an EMBL/GenBank/DDBJ whole genome shotgun (WGS) entry which is preliminary data.</text>
</comment>
<dbReference type="SUPFAM" id="SSF49879">
    <property type="entry name" value="SMAD/FHA domain"/>
    <property type="match status" value="1"/>
</dbReference>
<dbReference type="InterPro" id="IPR027417">
    <property type="entry name" value="P-loop_NTPase"/>
</dbReference>
<keyword evidence="3 4" id="KW-0067">ATP-binding</keyword>
<dbReference type="Pfam" id="PF01580">
    <property type="entry name" value="FtsK_SpoIIIE"/>
    <property type="match status" value="2"/>
</dbReference>
<feature type="region of interest" description="Disordered" evidence="5">
    <location>
        <begin position="212"/>
        <end position="232"/>
    </location>
</feature>
<feature type="domain" description="FtsK" evidence="7">
    <location>
        <begin position="642"/>
        <end position="828"/>
    </location>
</feature>
<evidence type="ECO:0000256" key="4">
    <source>
        <dbReference type="PROSITE-ProRule" id="PRU00289"/>
    </source>
</evidence>
<dbReference type="PROSITE" id="PS50006">
    <property type="entry name" value="FHA_DOMAIN"/>
    <property type="match status" value="1"/>
</dbReference>
<dbReference type="Proteomes" id="UP000030013">
    <property type="component" value="Unassembled WGS sequence"/>
</dbReference>
<organism evidence="8 9">
    <name type="scientific">Knoellia aerolata DSM 18566</name>
    <dbReference type="NCBI Taxonomy" id="1385519"/>
    <lineage>
        <taxon>Bacteria</taxon>
        <taxon>Bacillati</taxon>
        <taxon>Actinomycetota</taxon>
        <taxon>Actinomycetes</taxon>
        <taxon>Micrococcales</taxon>
        <taxon>Intrasporangiaceae</taxon>
        <taxon>Knoellia</taxon>
    </lineage>
</organism>
<name>A0A0A0JUL7_9MICO</name>
<keyword evidence="1" id="KW-0597">Phosphoprotein</keyword>
<evidence type="ECO:0000259" key="6">
    <source>
        <dbReference type="PROSITE" id="PS50006"/>
    </source>
</evidence>
<accession>A0A0A0JUL7</accession>
<evidence type="ECO:0000259" key="7">
    <source>
        <dbReference type="PROSITE" id="PS50901"/>
    </source>
</evidence>
<evidence type="ECO:0000313" key="9">
    <source>
        <dbReference type="Proteomes" id="UP000030013"/>
    </source>
</evidence>
<dbReference type="Pfam" id="PF16697">
    <property type="entry name" value="Yop-YscD_cpl"/>
    <property type="match status" value="1"/>
</dbReference>
<feature type="compositionally biased region" description="Pro residues" evidence="5">
    <location>
        <begin position="1165"/>
        <end position="1178"/>
    </location>
</feature>
<proteinExistence type="predicted"/>
<dbReference type="GO" id="GO:0003677">
    <property type="term" value="F:DNA binding"/>
    <property type="evidence" value="ECO:0007669"/>
    <property type="project" value="InterPro"/>
</dbReference>
<feature type="domain" description="FHA" evidence="6">
    <location>
        <begin position="116"/>
        <end position="165"/>
    </location>
</feature>
<dbReference type="CDD" id="cd01127">
    <property type="entry name" value="TrwB_TraG_TraD_VirD4"/>
    <property type="match status" value="1"/>
</dbReference>